<keyword evidence="1" id="KW-0472">Membrane</keyword>
<keyword evidence="1" id="KW-0812">Transmembrane</keyword>
<protein>
    <submittedName>
        <fullName evidence="2">Uncharacterized protein</fullName>
    </submittedName>
</protein>
<evidence type="ECO:0000313" key="2">
    <source>
        <dbReference type="EMBL" id="RIB28872.1"/>
    </source>
</evidence>
<proteinExistence type="predicted"/>
<evidence type="ECO:0000256" key="1">
    <source>
        <dbReference type="SAM" id="Phobius"/>
    </source>
</evidence>
<comment type="caution">
    <text evidence="2">The sequence shown here is derived from an EMBL/GenBank/DDBJ whole genome shotgun (WGS) entry which is preliminary data.</text>
</comment>
<dbReference type="Proteomes" id="UP000266673">
    <property type="component" value="Unassembled WGS sequence"/>
</dbReference>
<dbReference type="AlphaFoldDB" id="A0A397W488"/>
<name>A0A397W488_9GLOM</name>
<evidence type="ECO:0000313" key="3">
    <source>
        <dbReference type="Proteomes" id="UP000266673"/>
    </source>
</evidence>
<dbReference type="EMBL" id="QKWP01000053">
    <property type="protein sequence ID" value="RIB28872.1"/>
    <property type="molecule type" value="Genomic_DNA"/>
</dbReference>
<reference evidence="2 3" key="1">
    <citation type="submission" date="2018-06" db="EMBL/GenBank/DDBJ databases">
        <title>Comparative genomics reveals the genomic features of Rhizophagus irregularis, R. cerebriforme, R. diaphanum and Gigaspora rosea, and their symbiotic lifestyle signature.</title>
        <authorList>
            <person name="Morin E."/>
            <person name="San Clemente H."/>
            <person name="Chen E.C.H."/>
            <person name="De La Providencia I."/>
            <person name="Hainaut M."/>
            <person name="Kuo A."/>
            <person name="Kohler A."/>
            <person name="Murat C."/>
            <person name="Tang N."/>
            <person name="Roy S."/>
            <person name="Loubradou J."/>
            <person name="Henrissat B."/>
            <person name="Grigoriev I.V."/>
            <person name="Corradi N."/>
            <person name="Roux C."/>
            <person name="Martin F.M."/>
        </authorList>
    </citation>
    <scope>NUCLEOTIDE SEQUENCE [LARGE SCALE GENOMIC DNA]</scope>
    <source>
        <strain evidence="2 3">DAOM 194757</strain>
    </source>
</reference>
<feature type="transmembrane region" description="Helical" evidence="1">
    <location>
        <begin position="6"/>
        <end position="25"/>
    </location>
</feature>
<feature type="transmembrane region" description="Helical" evidence="1">
    <location>
        <begin position="32"/>
        <end position="49"/>
    </location>
</feature>
<gene>
    <name evidence="2" type="ORF">C2G38_1335847</name>
</gene>
<sequence length="50" mass="6046">MIKFFTVSYSATTFMCLILSLIIALKEEGEDIIFRIYIIFMFLYYPFIYL</sequence>
<accession>A0A397W488</accession>
<keyword evidence="1" id="KW-1133">Transmembrane helix</keyword>
<organism evidence="2 3">
    <name type="scientific">Gigaspora rosea</name>
    <dbReference type="NCBI Taxonomy" id="44941"/>
    <lineage>
        <taxon>Eukaryota</taxon>
        <taxon>Fungi</taxon>
        <taxon>Fungi incertae sedis</taxon>
        <taxon>Mucoromycota</taxon>
        <taxon>Glomeromycotina</taxon>
        <taxon>Glomeromycetes</taxon>
        <taxon>Diversisporales</taxon>
        <taxon>Gigasporaceae</taxon>
        <taxon>Gigaspora</taxon>
    </lineage>
</organism>
<keyword evidence="3" id="KW-1185">Reference proteome</keyword>